<dbReference type="KEGG" id="cam:101500919"/>
<dbReference type="PANTHER" id="PTHR34190:SF3">
    <property type="entry name" value="MICROSPORE-SPECIFIC PROMOTER 2"/>
    <property type="match status" value="1"/>
</dbReference>
<gene>
    <name evidence="3" type="primary">LOC101500919</name>
</gene>
<feature type="compositionally biased region" description="Polar residues" evidence="1">
    <location>
        <begin position="151"/>
        <end position="163"/>
    </location>
</feature>
<accession>A0A1S2YZV1</accession>
<protein>
    <submittedName>
        <fullName evidence="3">Uncharacterized protein LOC101500919</fullName>
    </submittedName>
</protein>
<feature type="region of interest" description="Disordered" evidence="1">
    <location>
        <begin position="86"/>
        <end position="108"/>
    </location>
</feature>
<evidence type="ECO:0000256" key="1">
    <source>
        <dbReference type="SAM" id="MobiDB-lite"/>
    </source>
</evidence>
<reference evidence="3" key="2">
    <citation type="submission" date="2025-08" db="UniProtKB">
        <authorList>
            <consortium name="RefSeq"/>
        </authorList>
    </citation>
    <scope>IDENTIFICATION</scope>
    <source>
        <tissue evidence="3">Etiolated seedlings</tissue>
    </source>
</reference>
<dbReference type="GeneID" id="101500919"/>
<dbReference type="Proteomes" id="UP000087171">
    <property type="component" value="Chromosome Ca8"/>
</dbReference>
<sequence length="201" mass="22658">MDDLKLPSHDSSSIPLIARLDHLEFIMKYLERKQRYGNNVVVNAADKQSSDSSIKENYFKGTLLDRVAILENRLFQLCVDMDSSGSSNPLSRASTQASGESSSSQGSKGEICYSFPTFNNLPNHNGEKEIMPHHDNDILELEEKCDSVVQPQKKNNCSNNEQQVVVAKNRGKKKNEKKRKGEKKMVPLRPISWPHLKLLGC</sequence>
<dbReference type="eggNOG" id="ENOG502S63D">
    <property type="taxonomic scope" value="Eukaryota"/>
</dbReference>
<dbReference type="OrthoDB" id="1225832at2759"/>
<dbReference type="STRING" id="3827.A0A1S2YZV1"/>
<feature type="region of interest" description="Disordered" evidence="1">
    <location>
        <begin position="151"/>
        <end position="188"/>
    </location>
</feature>
<keyword evidence="2" id="KW-1185">Reference proteome</keyword>
<dbReference type="AlphaFoldDB" id="A0A1S2YZV1"/>
<feature type="compositionally biased region" description="Basic residues" evidence="1">
    <location>
        <begin position="169"/>
        <end position="182"/>
    </location>
</feature>
<dbReference type="PANTHER" id="PTHR34190">
    <property type="entry name" value="EXPRESSED PROTEIN"/>
    <property type="match status" value="1"/>
</dbReference>
<dbReference type="PaxDb" id="3827-XP_004512530.1"/>
<feature type="compositionally biased region" description="Low complexity" evidence="1">
    <location>
        <begin position="91"/>
        <end position="107"/>
    </location>
</feature>
<evidence type="ECO:0000313" key="2">
    <source>
        <dbReference type="Proteomes" id="UP000087171"/>
    </source>
</evidence>
<reference evidence="2" key="1">
    <citation type="journal article" date="2013" name="Nat. Biotechnol.">
        <title>Draft genome sequence of chickpea (Cicer arietinum) provides a resource for trait improvement.</title>
        <authorList>
            <person name="Varshney R.K."/>
            <person name="Song C."/>
            <person name="Saxena R.K."/>
            <person name="Azam S."/>
            <person name="Yu S."/>
            <person name="Sharpe A.G."/>
            <person name="Cannon S."/>
            <person name="Baek J."/>
            <person name="Rosen B.D."/>
            <person name="Tar'an B."/>
            <person name="Millan T."/>
            <person name="Zhang X."/>
            <person name="Ramsay L.D."/>
            <person name="Iwata A."/>
            <person name="Wang Y."/>
            <person name="Nelson W."/>
            <person name="Farmer A.D."/>
            <person name="Gaur P.M."/>
            <person name="Soderlund C."/>
            <person name="Penmetsa R.V."/>
            <person name="Xu C."/>
            <person name="Bharti A.K."/>
            <person name="He W."/>
            <person name="Winter P."/>
            <person name="Zhao S."/>
            <person name="Hane J.K."/>
            <person name="Carrasquilla-Garcia N."/>
            <person name="Condie J.A."/>
            <person name="Upadhyaya H.D."/>
            <person name="Luo M.C."/>
            <person name="Thudi M."/>
            <person name="Gowda C.L."/>
            <person name="Singh N.P."/>
            <person name="Lichtenzveig J."/>
            <person name="Gali K.K."/>
            <person name="Rubio J."/>
            <person name="Nadarajan N."/>
            <person name="Dolezel J."/>
            <person name="Bansal K.C."/>
            <person name="Xu X."/>
            <person name="Edwards D."/>
            <person name="Zhang G."/>
            <person name="Kahl G."/>
            <person name="Gil J."/>
            <person name="Singh K.B."/>
            <person name="Datta S.K."/>
            <person name="Jackson S.A."/>
            <person name="Wang J."/>
            <person name="Cook D.R."/>
        </authorList>
    </citation>
    <scope>NUCLEOTIDE SEQUENCE [LARGE SCALE GENOMIC DNA]</scope>
    <source>
        <strain evidence="2">cv. CDC Frontier</strain>
    </source>
</reference>
<evidence type="ECO:0000313" key="3">
    <source>
        <dbReference type="RefSeq" id="XP_004512530.1"/>
    </source>
</evidence>
<organism evidence="2 3">
    <name type="scientific">Cicer arietinum</name>
    <name type="common">Chickpea</name>
    <name type="synonym">Garbanzo</name>
    <dbReference type="NCBI Taxonomy" id="3827"/>
    <lineage>
        <taxon>Eukaryota</taxon>
        <taxon>Viridiplantae</taxon>
        <taxon>Streptophyta</taxon>
        <taxon>Embryophyta</taxon>
        <taxon>Tracheophyta</taxon>
        <taxon>Spermatophyta</taxon>
        <taxon>Magnoliopsida</taxon>
        <taxon>eudicotyledons</taxon>
        <taxon>Gunneridae</taxon>
        <taxon>Pentapetalae</taxon>
        <taxon>rosids</taxon>
        <taxon>fabids</taxon>
        <taxon>Fabales</taxon>
        <taxon>Fabaceae</taxon>
        <taxon>Papilionoideae</taxon>
        <taxon>50 kb inversion clade</taxon>
        <taxon>NPAAA clade</taxon>
        <taxon>Hologalegina</taxon>
        <taxon>IRL clade</taxon>
        <taxon>Cicereae</taxon>
        <taxon>Cicer</taxon>
    </lineage>
</organism>
<name>A0A1S2YZV1_CICAR</name>
<dbReference type="RefSeq" id="XP_004512530.1">
    <property type="nucleotide sequence ID" value="XM_004512473.3"/>
</dbReference>
<proteinExistence type="predicted"/>